<sequence length="332" mass="36471">MTSFSTLSNDVEPPSMESKDEETALDSALYEDRLPRWRTSSQQRSRFIDALWVGLNASATIAIVFMNKFVFADPQLRKAQIMISMWHFAATFIVLCAASRGSRRLFTPIRLPTLQVLPLSAFFAGFLLLNNLSLATNPVGVYQLAKILTAPAVVWINFILFRKTIERNKILAVLITCTGVGIVSVDALRTNVIGTAIAGAAVTITACYQIWIGKKIVDLGVEAPQLLLNQSATAVCLLIPISLCIDTFPDFSIIPANTLRFLFAGGIVASFINLSQFMIIGRTSALTFNIVSNIKMLSILSLGWYSEGRIFTLVDVVGILLAFSGAWWYTKS</sequence>
<feature type="transmembrane region" description="Helical" evidence="9">
    <location>
        <begin position="111"/>
        <end position="129"/>
    </location>
</feature>
<evidence type="ECO:0000256" key="1">
    <source>
        <dbReference type="ARBA" id="ARBA00003420"/>
    </source>
</evidence>
<feature type="transmembrane region" description="Helical" evidence="9">
    <location>
        <begin position="226"/>
        <end position="248"/>
    </location>
</feature>
<evidence type="ECO:0000313" key="11">
    <source>
        <dbReference type="EMBL" id="EGP89144.1"/>
    </source>
</evidence>
<accession>F9X7H7</accession>
<comment type="subunit">
    <text evidence="4">Homooligomer.</text>
</comment>
<dbReference type="InterPro" id="IPR004853">
    <property type="entry name" value="Sugar_P_trans_dom"/>
</dbReference>
<dbReference type="eggNOG" id="KOG1441">
    <property type="taxonomic scope" value="Eukaryota"/>
</dbReference>
<dbReference type="PANTHER" id="PTHR11132">
    <property type="entry name" value="SOLUTE CARRIER FAMILY 35"/>
    <property type="match status" value="1"/>
</dbReference>
<dbReference type="VEuPathDB" id="FungiDB:ZTRI_3.1099"/>
<feature type="transmembrane region" description="Helical" evidence="9">
    <location>
        <begin position="79"/>
        <end position="99"/>
    </location>
</feature>
<feature type="transmembrane region" description="Helical" evidence="9">
    <location>
        <begin position="310"/>
        <end position="329"/>
    </location>
</feature>
<feature type="domain" description="Sugar phosphate transporter" evidence="10">
    <location>
        <begin position="61"/>
        <end position="329"/>
    </location>
</feature>
<feature type="transmembrane region" description="Helical" evidence="9">
    <location>
        <begin position="47"/>
        <end position="67"/>
    </location>
</feature>
<feature type="transmembrane region" description="Helical" evidence="9">
    <location>
        <begin position="141"/>
        <end position="161"/>
    </location>
</feature>
<dbReference type="GO" id="GO:0005789">
    <property type="term" value="C:endoplasmic reticulum membrane"/>
    <property type="evidence" value="ECO:0007669"/>
    <property type="project" value="UniProtKB-SubCell"/>
</dbReference>
<comment type="subcellular location">
    <subcellularLocation>
        <location evidence="2">Endoplasmic reticulum membrane</location>
        <topology evidence="2">Multi-pass membrane protein</topology>
    </subcellularLocation>
</comment>
<evidence type="ECO:0000256" key="5">
    <source>
        <dbReference type="ARBA" id="ARBA00022692"/>
    </source>
</evidence>
<evidence type="ECO:0000256" key="3">
    <source>
        <dbReference type="ARBA" id="ARBA00010425"/>
    </source>
</evidence>
<keyword evidence="7 9" id="KW-0472">Membrane</keyword>
<dbReference type="RefSeq" id="XP_003854168.1">
    <property type="nucleotide sequence ID" value="XM_003854120.1"/>
</dbReference>
<dbReference type="EMBL" id="CM001198">
    <property type="protein sequence ID" value="EGP89144.1"/>
    <property type="molecule type" value="Genomic_DNA"/>
</dbReference>
<dbReference type="OMA" id="NSLYTIW"/>
<dbReference type="HOGENOM" id="CLU_048347_3_1_1"/>
<evidence type="ECO:0000256" key="8">
    <source>
        <dbReference type="SAM" id="MobiDB-lite"/>
    </source>
</evidence>
<keyword evidence="6 9" id="KW-1133">Transmembrane helix</keyword>
<feature type="region of interest" description="Disordered" evidence="8">
    <location>
        <begin position="1"/>
        <end position="22"/>
    </location>
</feature>
<evidence type="ECO:0000256" key="7">
    <source>
        <dbReference type="ARBA" id="ARBA00023136"/>
    </source>
</evidence>
<evidence type="ECO:0000259" key="10">
    <source>
        <dbReference type="Pfam" id="PF03151"/>
    </source>
</evidence>
<name>F9X7H7_ZYMTI</name>
<dbReference type="Proteomes" id="UP000008062">
    <property type="component" value="Chromosome 3"/>
</dbReference>
<feature type="transmembrane region" description="Helical" evidence="9">
    <location>
        <begin position="193"/>
        <end position="214"/>
    </location>
</feature>
<evidence type="ECO:0000256" key="4">
    <source>
        <dbReference type="ARBA" id="ARBA00011182"/>
    </source>
</evidence>
<dbReference type="InterPro" id="IPR050186">
    <property type="entry name" value="TPT_transporter"/>
</dbReference>
<dbReference type="AlphaFoldDB" id="F9X7H7"/>
<keyword evidence="12" id="KW-1185">Reference proteome</keyword>
<comment type="function">
    <text evidence="1">Involved in the import of GDP-mannose from the cytoplasm into the Golgi lumen.</text>
</comment>
<evidence type="ECO:0000256" key="6">
    <source>
        <dbReference type="ARBA" id="ARBA00022989"/>
    </source>
</evidence>
<keyword evidence="5 9" id="KW-0812">Transmembrane</keyword>
<dbReference type="OrthoDB" id="5547497at2759"/>
<dbReference type="InParanoid" id="F9X7H7"/>
<dbReference type="KEGG" id="ztr:MYCGRDRAFT_70537"/>
<proteinExistence type="inferred from homology"/>
<evidence type="ECO:0000313" key="12">
    <source>
        <dbReference type="Proteomes" id="UP000008062"/>
    </source>
</evidence>
<dbReference type="Pfam" id="PF03151">
    <property type="entry name" value="TPT"/>
    <property type="match status" value="1"/>
</dbReference>
<protein>
    <recommendedName>
        <fullName evidence="10">Sugar phosphate transporter domain-containing protein</fullName>
    </recommendedName>
</protein>
<organism evidence="11 12">
    <name type="scientific">Zymoseptoria tritici (strain CBS 115943 / IPO323)</name>
    <name type="common">Speckled leaf blotch fungus</name>
    <name type="synonym">Septoria tritici</name>
    <dbReference type="NCBI Taxonomy" id="336722"/>
    <lineage>
        <taxon>Eukaryota</taxon>
        <taxon>Fungi</taxon>
        <taxon>Dikarya</taxon>
        <taxon>Ascomycota</taxon>
        <taxon>Pezizomycotina</taxon>
        <taxon>Dothideomycetes</taxon>
        <taxon>Dothideomycetidae</taxon>
        <taxon>Mycosphaerellales</taxon>
        <taxon>Mycosphaerellaceae</taxon>
        <taxon>Zymoseptoria</taxon>
    </lineage>
</organism>
<evidence type="ECO:0000256" key="9">
    <source>
        <dbReference type="SAM" id="Phobius"/>
    </source>
</evidence>
<comment type="similarity">
    <text evidence="3">Belongs to the TPT transporter family. SLC35D subfamily.</text>
</comment>
<feature type="transmembrane region" description="Helical" evidence="9">
    <location>
        <begin position="254"/>
        <end position="274"/>
    </location>
</feature>
<gene>
    <name evidence="11" type="ORF">MYCGRDRAFT_70537</name>
</gene>
<reference evidence="11 12" key="1">
    <citation type="journal article" date="2011" name="PLoS Genet.">
        <title>Finished genome of the fungal wheat pathogen Mycosphaerella graminicola reveals dispensome structure, chromosome plasticity, and stealth pathogenesis.</title>
        <authorList>
            <person name="Goodwin S.B."/>
            <person name="Ben M'barek S."/>
            <person name="Dhillon B."/>
            <person name="Wittenberg A.H.J."/>
            <person name="Crane C.F."/>
            <person name="Hane J.K."/>
            <person name="Foster A.J."/>
            <person name="Van der Lee T.A.J."/>
            <person name="Grimwood J."/>
            <person name="Aerts A."/>
            <person name="Antoniw J."/>
            <person name="Bailey A."/>
            <person name="Bluhm B."/>
            <person name="Bowler J."/>
            <person name="Bristow J."/>
            <person name="van der Burgt A."/>
            <person name="Canto-Canche B."/>
            <person name="Churchill A.C.L."/>
            <person name="Conde-Ferraez L."/>
            <person name="Cools H.J."/>
            <person name="Coutinho P.M."/>
            <person name="Csukai M."/>
            <person name="Dehal P."/>
            <person name="De Wit P."/>
            <person name="Donzelli B."/>
            <person name="van de Geest H.C."/>
            <person name="van Ham R.C.H.J."/>
            <person name="Hammond-Kosack K.E."/>
            <person name="Henrissat B."/>
            <person name="Kilian A."/>
            <person name="Kobayashi A.K."/>
            <person name="Koopmann E."/>
            <person name="Kourmpetis Y."/>
            <person name="Kuzniar A."/>
            <person name="Lindquist E."/>
            <person name="Lombard V."/>
            <person name="Maliepaard C."/>
            <person name="Martins N."/>
            <person name="Mehrabi R."/>
            <person name="Nap J.P.H."/>
            <person name="Ponomarenko A."/>
            <person name="Rudd J.J."/>
            <person name="Salamov A."/>
            <person name="Schmutz J."/>
            <person name="Schouten H.J."/>
            <person name="Shapiro H."/>
            <person name="Stergiopoulos I."/>
            <person name="Torriani S.F.F."/>
            <person name="Tu H."/>
            <person name="de Vries R.P."/>
            <person name="Waalwijk C."/>
            <person name="Ware S.B."/>
            <person name="Wiebenga A."/>
            <person name="Zwiers L.-H."/>
            <person name="Oliver R.P."/>
            <person name="Grigoriev I.V."/>
            <person name="Kema G.H.J."/>
        </authorList>
    </citation>
    <scope>NUCLEOTIDE SEQUENCE [LARGE SCALE GENOMIC DNA]</scope>
    <source>
        <strain evidence="12">CBS 115943 / IPO323</strain>
    </source>
</reference>
<evidence type="ECO:0000256" key="2">
    <source>
        <dbReference type="ARBA" id="ARBA00004477"/>
    </source>
</evidence>
<dbReference type="GeneID" id="13404464"/>